<dbReference type="Proteomes" id="UP000233020">
    <property type="component" value="Unplaced"/>
</dbReference>
<organism evidence="1 2">
    <name type="scientific">Aotus nancymaae</name>
    <name type="common">Ma's night monkey</name>
    <dbReference type="NCBI Taxonomy" id="37293"/>
    <lineage>
        <taxon>Eukaryota</taxon>
        <taxon>Metazoa</taxon>
        <taxon>Chordata</taxon>
        <taxon>Craniata</taxon>
        <taxon>Vertebrata</taxon>
        <taxon>Euteleostomi</taxon>
        <taxon>Mammalia</taxon>
        <taxon>Eutheria</taxon>
        <taxon>Euarchontoglires</taxon>
        <taxon>Primates</taxon>
        <taxon>Haplorrhini</taxon>
        <taxon>Platyrrhini</taxon>
        <taxon>Aotidae</taxon>
        <taxon>Aotus</taxon>
    </lineage>
</organism>
<dbReference type="Ensembl" id="ENSANAT00000050256.1">
    <property type="protein sequence ID" value="ENSANAP00000032207.1"/>
    <property type="gene ID" value="ENSANAG00000033810.1"/>
</dbReference>
<dbReference type="GeneTree" id="ENSGT00860000135708"/>
<protein>
    <submittedName>
        <fullName evidence="1">Uncharacterized protein</fullName>
    </submittedName>
</protein>
<evidence type="ECO:0000313" key="2">
    <source>
        <dbReference type="Proteomes" id="UP000233020"/>
    </source>
</evidence>
<evidence type="ECO:0000313" key="1">
    <source>
        <dbReference type="Ensembl" id="ENSANAP00000032207.1"/>
    </source>
</evidence>
<dbReference type="AlphaFoldDB" id="A0A2K5EG71"/>
<reference evidence="1" key="1">
    <citation type="submission" date="2025-08" db="UniProtKB">
        <authorList>
            <consortium name="Ensembl"/>
        </authorList>
    </citation>
    <scope>IDENTIFICATION</scope>
</reference>
<dbReference type="OMA" id="MPNGPFE"/>
<sequence>GHNARLPVDTGVPHKPRCWFPDTCWGRGKAEPPAACRAHLVQASPPWGCCSRSCTLPWLSPHSLRPPFIFPHSETAGLGSLHLARISWSFLSELPGLRASGRSFRWTGHTSWLLERGAREGGTGDLLLDLVVLAAGKGRLL</sequence>
<accession>A0A2K5EG71</accession>
<name>A0A2K5EG71_AOTNA</name>
<reference evidence="1" key="2">
    <citation type="submission" date="2025-09" db="UniProtKB">
        <authorList>
            <consortium name="Ensembl"/>
        </authorList>
    </citation>
    <scope>IDENTIFICATION</scope>
</reference>
<proteinExistence type="predicted"/>
<keyword evidence="2" id="KW-1185">Reference proteome</keyword>